<feature type="transmembrane region" description="Helical" evidence="7">
    <location>
        <begin position="487"/>
        <end position="509"/>
    </location>
</feature>
<evidence type="ECO:0000259" key="8">
    <source>
        <dbReference type="PROSITE" id="PS50850"/>
    </source>
</evidence>
<organism evidence="9 10">
    <name type="scientific">Lophium mytilinum</name>
    <dbReference type="NCBI Taxonomy" id="390894"/>
    <lineage>
        <taxon>Eukaryota</taxon>
        <taxon>Fungi</taxon>
        <taxon>Dikarya</taxon>
        <taxon>Ascomycota</taxon>
        <taxon>Pezizomycotina</taxon>
        <taxon>Dothideomycetes</taxon>
        <taxon>Pleosporomycetidae</taxon>
        <taxon>Mytilinidiales</taxon>
        <taxon>Mytilinidiaceae</taxon>
        <taxon>Lophium</taxon>
    </lineage>
</organism>
<feature type="region of interest" description="Disordered" evidence="6">
    <location>
        <begin position="1"/>
        <end position="76"/>
    </location>
</feature>
<reference evidence="9" key="1">
    <citation type="journal article" date="2020" name="Stud. Mycol.">
        <title>101 Dothideomycetes genomes: a test case for predicting lifestyles and emergence of pathogens.</title>
        <authorList>
            <person name="Haridas S."/>
            <person name="Albert R."/>
            <person name="Binder M."/>
            <person name="Bloem J."/>
            <person name="Labutti K."/>
            <person name="Salamov A."/>
            <person name="Andreopoulos B."/>
            <person name="Baker S."/>
            <person name="Barry K."/>
            <person name="Bills G."/>
            <person name="Bluhm B."/>
            <person name="Cannon C."/>
            <person name="Castanera R."/>
            <person name="Culley D."/>
            <person name="Daum C."/>
            <person name="Ezra D."/>
            <person name="Gonzalez J."/>
            <person name="Henrissat B."/>
            <person name="Kuo A."/>
            <person name="Liang C."/>
            <person name="Lipzen A."/>
            <person name="Lutzoni F."/>
            <person name="Magnuson J."/>
            <person name="Mondo S."/>
            <person name="Nolan M."/>
            <person name="Ohm R."/>
            <person name="Pangilinan J."/>
            <person name="Park H.-J."/>
            <person name="Ramirez L."/>
            <person name="Alfaro M."/>
            <person name="Sun H."/>
            <person name="Tritt A."/>
            <person name="Yoshinaga Y."/>
            <person name="Zwiers L.-H."/>
            <person name="Turgeon B."/>
            <person name="Goodwin S."/>
            <person name="Spatafora J."/>
            <person name="Crous P."/>
            <person name="Grigoriev I."/>
        </authorList>
    </citation>
    <scope>NUCLEOTIDE SEQUENCE</scope>
    <source>
        <strain evidence="9">CBS 269.34</strain>
    </source>
</reference>
<sequence length="521" mass="57188">MSRDAEEKPSKEFNSVASIALTEVEKPALDDPEGRELDIEKQEPRETLEEKQDGPVEVNNNIVDWDGDNDPENPRNWSKGKKLLNVGIISASSLTSPLASSMVAPGVKALMAEFHSDSKLLSSFTVSCYILGFAMGPLVLAPLSELYGRRKVYLLAWLMSFGFTLGCAKAPSLGAFIVFRVLAGCGGVVAQVNGGGTIVDVYDVHQRGAAMSIFAMGPLLGPVIGPIGGGFLAEAKGWRWVFWFLTILFGVSTVLGALFLRETYAPTLLENKTKRLIKETGNRNLESKLAIKKTPKDIFWTAIRRPMTMLFHDPIVAILSIYIAIIFAFLYLLFATFPTVFAQQYHFNTGIQGLAYIGMGVGNLAGAVLTAFTSDRISIALAKKHGAPKAEFRLITVMMTCWACPIGLFWYGWATETKVHWIVPIMGTALFGLGLFGTMMPIQTYLIDSYKRYAASALAASTLLRSLLGALLPLAGQNLYIKLGYGWGNSVLGFIGVAMLPFPFLFYRYGEAIRTRFKREY</sequence>
<dbReference type="GO" id="GO:0022857">
    <property type="term" value="F:transmembrane transporter activity"/>
    <property type="evidence" value="ECO:0007669"/>
    <property type="project" value="InterPro"/>
</dbReference>
<dbReference type="FunFam" id="1.20.1250.20:FF:000011">
    <property type="entry name" value="MFS multidrug transporter, putative"/>
    <property type="match status" value="1"/>
</dbReference>
<dbReference type="InterPro" id="IPR036259">
    <property type="entry name" value="MFS_trans_sf"/>
</dbReference>
<feature type="transmembrane region" description="Helical" evidence="7">
    <location>
        <begin position="120"/>
        <end position="140"/>
    </location>
</feature>
<dbReference type="InterPro" id="IPR020846">
    <property type="entry name" value="MFS_dom"/>
</dbReference>
<dbReference type="InterPro" id="IPR005829">
    <property type="entry name" value="Sugar_transporter_CS"/>
</dbReference>
<dbReference type="AlphaFoldDB" id="A0A6A6QPK0"/>
<name>A0A6A6QPK0_9PEZI</name>
<keyword evidence="3 7" id="KW-0812">Transmembrane</keyword>
<feature type="compositionally biased region" description="Basic and acidic residues" evidence="6">
    <location>
        <begin position="23"/>
        <end position="54"/>
    </location>
</feature>
<feature type="transmembrane region" description="Helical" evidence="7">
    <location>
        <begin position="354"/>
        <end position="373"/>
    </location>
</feature>
<dbReference type="GO" id="GO:0140115">
    <property type="term" value="P:export across plasma membrane"/>
    <property type="evidence" value="ECO:0007669"/>
    <property type="project" value="UniProtKB-ARBA"/>
</dbReference>
<comment type="similarity">
    <text evidence="2">Belongs to the major facilitator superfamily.</text>
</comment>
<dbReference type="EMBL" id="MU004192">
    <property type="protein sequence ID" value="KAF2493633.1"/>
    <property type="molecule type" value="Genomic_DNA"/>
</dbReference>
<feature type="transmembrane region" description="Helical" evidence="7">
    <location>
        <begin position="240"/>
        <end position="260"/>
    </location>
</feature>
<feature type="transmembrane region" description="Helical" evidence="7">
    <location>
        <begin position="419"/>
        <end position="442"/>
    </location>
</feature>
<proteinExistence type="inferred from homology"/>
<evidence type="ECO:0000256" key="6">
    <source>
        <dbReference type="SAM" id="MobiDB-lite"/>
    </source>
</evidence>
<evidence type="ECO:0000313" key="10">
    <source>
        <dbReference type="Proteomes" id="UP000799750"/>
    </source>
</evidence>
<feature type="transmembrane region" description="Helical" evidence="7">
    <location>
        <begin position="152"/>
        <end position="171"/>
    </location>
</feature>
<dbReference type="GO" id="GO:0042908">
    <property type="term" value="P:xenobiotic transport"/>
    <property type="evidence" value="ECO:0007669"/>
    <property type="project" value="UniProtKB-ARBA"/>
</dbReference>
<feature type="transmembrane region" description="Helical" evidence="7">
    <location>
        <begin position="209"/>
        <end position="228"/>
    </location>
</feature>
<dbReference type="CDD" id="cd17323">
    <property type="entry name" value="MFS_Tpo1_MDR_like"/>
    <property type="match status" value="1"/>
</dbReference>
<dbReference type="OrthoDB" id="5296287at2759"/>
<keyword evidence="5 7" id="KW-0472">Membrane</keyword>
<dbReference type="Gene3D" id="1.20.1250.20">
    <property type="entry name" value="MFS general substrate transporter like domains"/>
    <property type="match status" value="1"/>
</dbReference>
<feature type="transmembrane region" description="Helical" evidence="7">
    <location>
        <begin position="314"/>
        <end position="334"/>
    </location>
</feature>
<dbReference type="InterPro" id="IPR011701">
    <property type="entry name" value="MFS"/>
</dbReference>
<gene>
    <name evidence="9" type="ORF">BU16DRAFT_464993</name>
</gene>
<dbReference type="PROSITE" id="PS50850">
    <property type="entry name" value="MFS"/>
    <property type="match status" value="1"/>
</dbReference>
<evidence type="ECO:0000256" key="4">
    <source>
        <dbReference type="ARBA" id="ARBA00022989"/>
    </source>
</evidence>
<accession>A0A6A6QPK0</accession>
<comment type="subcellular location">
    <subcellularLocation>
        <location evidence="1">Membrane</location>
        <topology evidence="1">Multi-pass membrane protein</topology>
    </subcellularLocation>
</comment>
<keyword evidence="10" id="KW-1185">Reference proteome</keyword>
<evidence type="ECO:0000256" key="5">
    <source>
        <dbReference type="ARBA" id="ARBA00023136"/>
    </source>
</evidence>
<feature type="domain" description="Major facilitator superfamily (MFS) profile" evidence="8">
    <location>
        <begin position="85"/>
        <end position="513"/>
    </location>
</feature>
<dbReference type="Proteomes" id="UP000799750">
    <property type="component" value="Unassembled WGS sequence"/>
</dbReference>
<evidence type="ECO:0000256" key="1">
    <source>
        <dbReference type="ARBA" id="ARBA00004141"/>
    </source>
</evidence>
<dbReference type="Pfam" id="PF07690">
    <property type="entry name" value="MFS_1"/>
    <property type="match status" value="1"/>
</dbReference>
<protein>
    <submittedName>
        <fullName evidence="9">MFS general substrate transporter</fullName>
    </submittedName>
</protein>
<evidence type="ECO:0000256" key="2">
    <source>
        <dbReference type="ARBA" id="ARBA00008335"/>
    </source>
</evidence>
<evidence type="ECO:0000313" key="9">
    <source>
        <dbReference type="EMBL" id="KAF2493633.1"/>
    </source>
</evidence>
<feature type="compositionally biased region" description="Basic and acidic residues" evidence="6">
    <location>
        <begin position="1"/>
        <end position="11"/>
    </location>
</feature>
<feature type="transmembrane region" description="Helical" evidence="7">
    <location>
        <begin position="83"/>
        <end position="100"/>
    </location>
</feature>
<dbReference type="PANTHER" id="PTHR23502">
    <property type="entry name" value="MAJOR FACILITATOR SUPERFAMILY"/>
    <property type="match status" value="1"/>
</dbReference>
<dbReference type="SUPFAM" id="SSF103473">
    <property type="entry name" value="MFS general substrate transporter"/>
    <property type="match status" value="1"/>
</dbReference>
<dbReference type="PANTHER" id="PTHR23502:SF68">
    <property type="entry name" value="MULTIDRUG TRANSPORTER, PUTATIVE (AFU_ORTHOLOGUE AFUA_3G01120)-RELATED"/>
    <property type="match status" value="1"/>
</dbReference>
<dbReference type="GO" id="GO:0016020">
    <property type="term" value="C:membrane"/>
    <property type="evidence" value="ECO:0007669"/>
    <property type="project" value="UniProtKB-SubCell"/>
</dbReference>
<feature type="transmembrane region" description="Helical" evidence="7">
    <location>
        <begin position="394"/>
        <end position="413"/>
    </location>
</feature>
<dbReference type="PROSITE" id="PS00216">
    <property type="entry name" value="SUGAR_TRANSPORT_1"/>
    <property type="match status" value="1"/>
</dbReference>
<evidence type="ECO:0000256" key="7">
    <source>
        <dbReference type="SAM" id="Phobius"/>
    </source>
</evidence>
<evidence type="ECO:0000256" key="3">
    <source>
        <dbReference type="ARBA" id="ARBA00022692"/>
    </source>
</evidence>
<keyword evidence="4 7" id="KW-1133">Transmembrane helix</keyword>